<dbReference type="EMBL" id="VLKO01000001">
    <property type="protein sequence ID" value="TWI03129.1"/>
    <property type="molecule type" value="Genomic_DNA"/>
</dbReference>
<dbReference type="RefSeq" id="WP_144888931.1">
    <property type="nucleotide sequence ID" value="NZ_VLKO01000001.1"/>
</dbReference>
<organism evidence="2 3">
    <name type="scientific">Flavobacterium tiangeerense</name>
    <dbReference type="NCBI Taxonomy" id="459471"/>
    <lineage>
        <taxon>Bacteria</taxon>
        <taxon>Pseudomonadati</taxon>
        <taxon>Bacteroidota</taxon>
        <taxon>Flavobacteriia</taxon>
        <taxon>Flavobacteriales</taxon>
        <taxon>Flavobacteriaceae</taxon>
        <taxon>Flavobacterium</taxon>
    </lineage>
</organism>
<evidence type="ECO:0000313" key="3">
    <source>
        <dbReference type="Proteomes" id="UP000317519"/>
    </source>
</evidence>
<proteinExistence type="predicted"/>
<protein>
    <recommendedName>
        <fullName evidence="4">Outer membrane protein beta-barrel domain-containing protein</fullName>
    </recommendedName>
</protein>
<evidence type="ECO:0000256" key="1">
    <source>
        <dbReference type="SAM" id="SignalP"/>
    </source>
</evidence>
<keyword evidence="3" id="KW-1185">Reference proteome</keyword>
<reference evidence="2 3" key="1">
    <citation type="journal article" date="2015" name="Stand. Genomic Sci.">
        <title>Genomic Encyclopedia of Bacterial and Archaeal Type Strains, Phase III: the genomes of soil and plant-associated and newly described type strains.</title>
        <authorList>
            <person name="Whitman W.B."/>
            <person name="Woyke T."/>
            <person name="Klenk H.P."/>
            <person name="Zhou Y."/>
            <person name="Lilburn T.G."/>
            <person name="Beck B.J."/>
            <person name="De Vos P."/>
            <person name="Vandamme P."/>
            <person name="Eisen J.A."/>
            <person name="Garrity G."/>
            <person name="Hugenholtz P."/>
            <person name="Kyrpides N.C."/>
        </authorList>
    </citation>
    <scope>NUCLEOTIDE SEQUENCE [LARGE SCALE GENOMIC DNA]</scope>
    <source>
        <strain evidence="2 3">CGMCC 1.6847</strain>
    </source>
</reference>
<feature type="signal peptide" evidence="1">
    <location>
        <begin position="1"/>
        <end position="19"/>
    </location>
</feature>
<sequence>MKRIILTVAAVFAFGFANAQEGKFKVGAHLGLPMGDIKESASLNLGADIAYVWTLDSKFSAGLVTGYTSYLAKTYTYNDGFTSIEFKPDPAGFLPVAGTAQYSLSDNLFLGTDLGYALYVGKGEGEGGLYYQPKFGYQTEKIEVYVGYKGISVDGGTFSSLNLGFNFKL</sequence>
<feature type="chain" id="PRO_5046092871" description="Outer membrane protein beta-barrel domain-containing protein" evidence="1">
    <location>
        <begin position="20"/>
        <end position="169"/>
    </location>
</feature>
<dbReference type="Proteomes" id="UP000317519">
    <property type="component" value="Unassembled WGS sequence"/>
</dbReference>
<name>A0ABY3FMS5_9FLAO</name>
<evidence type="ECO:0000313" key="2">
    <source>
        <dbReference type="EMBL" id="TWI03129.1"/>
    </source>
</evidence>
<keyword evidence="1" id="KW-0732">Signal</keyword>
<gene>
    <name evidence="2" type="ORF">IQ05_00057</name>
</gene>
<comment type="caution">
    <text evidence="2">The sequence shown here is derived from an EMBL/GenBank/DDBJ whole genome shotgun (WGS) entry which is preliminary data.</text>
</comment>
<evidence type="ECO:0008006" key="4">
    <source>
        <dbReference type="Google" id="ProtNLM"/>
    </source>
</evidence>
<accession>A0ABY3FMS5</accession>